<dbReference type="AlphaFoldDB" id="B2A2Y7"/>
<keyword evidence="15" id="KW-1185">Reference proteome</keyword>
<dbReference type="EMBL" id="CP001034">
    <property type="protein sequence ID" value="ACB83601.1"/>
    <property type="molecule type" value="Genomic_DNA"/>
</dbReference>
<keyword evidence="8 10" id="KW-0239">DNA-directed DNA polymerase</keyword>
<comment type="subunit">
    <text evidence="10">Forms a ring-shaped head-to-tail homodimer around DNA.</text>
</comment>
<evidence type="ECO:0000256" key="3">
    <source>
        <dbReference type="ARBA" id="ARBA00021035"/>
    </source>
</evidence>
<dbReference type="Pfam" id="PF02768">
    <property type="entry name" value="DNA_pol3_beta_3"/>
    <property type="match status" value="1"/>
</dbReference>
<evidence type="ECO:0000256" key="10">
    <source>
        <dbReference type="PIRNR" id="PIRNR000804"/>
    </source>
</evidence>
<accession>B2A2Y7</accession>
<organism evidence="14 15">
    <name type="scientific">Natranaerobius thermophilus (strain ATCC BAA-1301 / DSM 18059 / JW/NM-WN-LF)</name>
    <dbReference type="NCBI Taxonomy" id="457570"/>
    <lineage>
        <taxon>Bacteria</taxon>
        <taxon>Bacillati</taxon>
        <taxon>Bacillota</taxon>
        <taxon>Clostridia</taxon>
        <taxon>Natranaerobiales</taxon>
        <taxon>Natranaerobiaceae</taxon>
        <taxon>Natranaerobius</taxon>
    </lineage>
</organism>
<comment type="function">
    <text evidence="10">Confers DNA tethering and processivity to DNA polymerases and other proteins. Acts as a clamp, forming a ring around DNA (a reaction catalyzed by the clamp-loading complex) which diffuses in an ATP-independent manner freely and bidirectionally along dsDNA. Initially characterized for its ability to contact the catalytic subunit of DNA polymerase III (Pol III), a complex, multichain enzyme responsible for most of the replicative synthesis in bacteria; Pol III exhibits 3'-5' exonuclease proofreading activity. The beta chain is required for initiation of replication as well as for processivity of DNA replication.</text>
</comment>
<gene>
    <name evidence="14" type="ordered locus">Nther_0002</name>
</gene>
<dbReference type="Proteomes" id="UP000001683">
    <property type="component" value="Chromosome"/>
</dbReference>
<dbReference type="InterPro" id="IPR022637">
    <property type="entry name" value="DNA_polIII_beta_cen"/>
</dbReference>
<dbReference type="STRING" id="457570.Nther_0002"/>
<dbReference type="KEGG" id="nth:Nther_0002"/>
<dbReference type="RefSeq" id="WP_012446492.1">
    <property type="nucleotide sequence ID" value="NC_010718.1"/>
</dbReference>
<evidence type="ECO:0000256" key="2">
    <source>
        <dbReference type="ARBA" id="ARBA00010752"/>
    </source>
</evidence>
<evidence type="ECO:0000256" key="4">
    <source>
        <dbReference type="ARBA" id="ARBA00022490"/>
    </source>
</evidence>
<keyword evidence="4 10" id="KW-0963">Cytoplasm</keyword>
<dbReference type="Pfam" id="PF02767">
    <property type="entry name" value="DNA_pol3_beta_2"/>
    <property type="match status" value="1"/>
</dbReference>
<sequence>MKIIFQKDELTEALQATQRGISNKNTIPHLNGFFIQTHSDNTLSIITYDLEMGINYYLSTEILEQGSVVVPTKFFDIIKKLPEDQITFSVDQENYLITIESGQVYYEIKGLDPEEYPKLPEIEEGKSFSIPEILLKKMIHQTSFAVSKEETKPAFTGVLCKFDSDNKLDMVATDSYRLAWRKGKISNDSQISGEYIIPQKAIGQVQRIISEEDKLINLYLANGYFLCETEKVRLFSKLIDEEFPNLDQVIPKNYQTKVMIDRKFLQDSMERASLLASEGANNIVKLNISEENMEITSNSPHTGKLKEDLQLYKEGDNISIALNARFIIEVLKVIEEDQVELEFTGSYSPMIIRPRENDQYFHLILPVRAF</sequence>
<dbReference type="GO" id="GO:0005737">
    <property type="term" value="C:cytoplasm"/>
    <property type="evidence" value="ECO:0007669"/>
    <property type="project" value="UniProtKB-SubCell"/>
</dbReference>
<dbReference type="InterPro" id="IPR022635">
    <property type="entry name" value="DNA_polIII_beta_C"/>
</dbReference>
<dbReference type="FunCoup" id="B2A2Y7">
    <property type="interactions" value="404"/>
</dbReference>
<dbReference type="Pfam" id="PF00712">
    <property type="entry name" value="DNA_pol3_beta"/>
    <property type="match status" value="1"/>
</dbReference>
<dbReference type="GO" id="GO:0008408">
    <property type="term" value="F:3'-5' exonuclease activity"/>
    <property type="evidence" value="ECO:0007669"/>
    <property type="project" value="InterPro"/>
</dbReference>
<evidence type="ECO:0000259" key="13">
    <source>
        <dbReference type="Pfam" id="PF02768"/>
    </source>
</evidence>
<evidence type="ECO:0000313" key="15">
    <source>
        <dbReference type="Proteomes" id="UP000001683"/>
    </source>
</evidence>
<dbReference type="Gene3D" id="3.70.10.10">
    <property type="match status" value="1"/>
</dbReference>
<keyword evidence="5 10" id="KW-0808">Transferase</keyword>
<dbReference type="InterPro" id="IPR001001">
    <property type="entry name" value="DNA_polIII_beta"/>
</dbReference>
<dbReference type="SUPFAM" id="SSF55979">
    <property type="entry name" value="DNA clamp"/>
    <property type="match status" value="3"/>
</dbReference>
<dbReference type="HOGENOM" id="CLU_038149_2_1_9"/>
<reference evidence="14 15" key="2">
    <citation type="journal article" date="2011" name="J. Bacteriol.">
        <title>Complete genome sequence of the anaerobic, halophilic alkalithermophile Natranaerobius thermophilus JW/NM-WN-LF.</title>
        <authorList>
            <person name="Zhao B."/>
            <person name="Mesbah N.M."/>
            <person name="Dalin E."/>
            <person name="Goodwin L."/>
            <person name="Nolan M."/>
            <person name="Pitluck S."/>
            <person name="Chertkov O."/>
            <person name="Brettin T.S."/>
            <person name="Han J."/>
            <person name="Larimer F.W."/>
            <person name="Land M.L."/>
            <person name="Hauser L."/>
            <person name="Kyrpides N."/>
            <person name="Wiegel J."/>
        </authorList>
    </citation>
    <scope>NUCLEOTIDE SEQUENCE [LARGE SCALE GENOMIC DNA]</scope>
    <source>
        <strain evidence="15">ATCC BAA-1301 / DSM 18059 / JW/NM-WN-LF</strain>
    </source>
</reference>
<dbReference type="InterPro" id="IPR046938">
    <property type="entry name" value="DNA_clamp_sf"/>
</dbReference>
<dbReference type="GO" id="GO:0006271">
    <property type="term" value="P:DNA strand elongation involved in DNA replication"/>
    <property type="evidence" value="ECO:0007669"/>
    <property type="project" value="TreeGrafter"/>
</dbReference>
<dbReference type="eggNOG" id="COG0592">
    <property type="taxonomic scope" value="Bacteria"/>
</dbReference>
<dbReference type="GO" id="GO:0009360">
    <property type="term" value="C:DNA polymerase III complex"/>
    <property type="evidence" value="ECO:0007669"/>
    <property type="project" value="InterPro"/>
</dbReference>
<proteinExistence type="inferred from homology"/>
<dbReference type="SMART" id="SM00480">
    <property type="entry name" value="POL3Bc"/>
    <property type="match status" value="1"/>
</dbReference>
<dbReference type="PANTHER" id="PTHR30478:SF0">
    <property type="entry name" value="BETA SLIDING CLAMP"/>
    <property type="match status" value="1"/>
</dbReference>
<comment type="subcellular location">
    <subcellularLocation>
        <location evidence="1 10">Cytoplasm</location>
    </subcellularLocation>
</comment>
<comment type="similarity">
    <text evidence="2 10">Belongs to the beta sliding clamp family.</text>
</comment>
<evidence type="ECO:0000259" key="11">
    <source>
        <dbReference type="Pfam" id="PF00712"/>
    </source>
</evidence>
<dbReference type="PANTHER" id="PTHR30478">
    <property type="entry name" value="DNA POLYMERASE III SUBUNIT BETA"/>
    <property type="match status" value="1"/>
</dbReference>
<dbReference type="CDD" id="cd00140">
    <property type="entry name" value="beta_clamp"/>
    <property type="match status" value="1"/>
</dbReference>
<evidence type="ECO:0000256" key="8">
    <source>
        <dbReference type="ARBA" id="ARBA00022932"/>
    </source>
</evidence>
<evidence type="ECO:0000256" key="5">
    <source>
        <dbReference type="ARBA" id="ARBA00022679"/>
    </source>
</evidence>
<dbReference type="InParanoid" id="B2A2Y7"/>
<keyword evidence="9" id="KW-0238">DNA-binding</keyword>
<name>B2A2Y7_NATTJ</name>
<evidence type="ECO:0000256" key="7">
    <source>
        <dbReference type="ARBA" id="ARBA00022705"/>
    </source>
</evidence>
<evidence type="ECO:0000256" key="6">
    <source>
        <dbReference type="ARBA" id="ARBA00022695"/>
    </source>
</evidence>
<dbReference type="GO" id="GO:0003887">
    <property type="term" value="F:DNA-directed DNA polymerase activity"/>
    <property type="evidence" value="ECO:0007669"/>
    <property type="project" value="UniProtKB-UniRule"/>
</dbReference>
<reference evidence="14 15" key="1">
    <citation type="submission" date="2008-04" db="EMBL/GenBank/DDBJ databases">
        <title>Complete sequence of chromosome of Natranaerobius thermophilus JW/NM-WN-LF.</title>
        <authorList>
            <consortium name="US DOE Joint Genome Institute"/>
            <person name="Copeland A."/>
            <person name="Lucas S."/>
            <person name="Lapidus A."/>
            <person name="Glavina del Rio T."/>
            <person name="Dalin E."/>
            <person name="Tice H."/>
            <person name="Bruce D."/>
            <person name="Goodwin L."/>
            <person name="Pitluck S."/>
            <person name="Chertkov O."/>
            <person name="Brettin T."/>
            <person name="Detter J.C."/>
            <person name="Han C."/>
            <person name="Kuske C.R."/>
            <person name="Schmutz J."/>
            <person name="Larimer F."/>
            <person name="Land M."/>
            <person name="Hauser L."/>
            <person name="Kyrpides N."/>
            <person name="Lykidis A."/>
            <person name="Mesbah N.M."/>
            <person name="Wiegel J."/>
        </authorList>
    </citation>
    <scope>NUCLEOTIDE SEQUENCE [LARGE SCALE GENOMIC DNA]</scope>
    <source>
        <strain evidence="15">ATCC BAA-1301 / DSM 18059 / JW/NM-WN-LF</strain>
    </source>
</reference>
<evidence type="ECO:0000256" key="9">
    <source>
        <dbReference type="ARBA" id="ARBA00023125"/>
    </source>
</evidence>
<feature type="domain" description="DNA polymerase III beta sliding clamp N-terminal" evidence="11">
    <location>
        <begin position="1"/>
        <end position="120"/>
    </location>
</feature>
<feature type="domain" description="DNA polymerase III beta sliding clamp central" evidence="12">
    <location>
        <begin position="130"/>
        <end position="245"/>
    </location>
</feature>
<evidence type="ECO:0000313" key="14">
    <source>
        <dbReference type="EMBL" id="ACB83601.1"/>
    </source>
</evidence>
<protein>
    <recommendedName>
        <fullName evidence="3 10">Beta sliding clamp</fullName>
    </recommendedName>
</protein>
<feature type="domain" description="DNA polymerase III beta sliding clamp C-terminal" evidence="13">
    <location>
        <begin position="248"/>
        <end position="368"/>
    </location>
</feature>
<evidence type="ECO:0000256" key="1">
    <source>
        <dbReference type="ARBA" id="ARBA00004496"/>
    </source>
</evidence>
<dbReference type="GO" id="GO:0003677">
    <property type="term" value="F:DNA binding"/>
    <property type="evidence" value="ECO:0007669"/>
    <property type="project" value="UniProtKB-UniRule"/>
</dbReference>
<dbReference type="OrthoDB" id="8421503at2"/>
<keyword evidence="6 10" id="KW-0548">Nucleotidyltransferase</keyword>
<dbReference type="PIRSF" id="PIRSF000804">
    <property type="entry name" value="DNA_pol_III_b"/>
    <property type="match status" value="1"/>
</dbReference>
<keyword evidence="7 10" id="KW-0235">DNA replication</keyword>
<dbReference type="InterPro" id="IPR022634">
    <property type="entry name" value="DNA_polIII_beta_N"/>
</dbReference>
<evidence type="ECO:0000259" key="12">
    <source>
        <dbReference type="Pfam" id="PF02767"/>
    </source>
</evidence>
<dbReference type="Gene3D" id="3.10.150.10">
    <property type="entry name" value="DNA Polymerase III, subunit A, domain 2"/>
    <property type="match status" value="1"/>
</dbReference>
<dbReference type="NCBIfam" id="TIGR00663">
    <property type="entry name" value="dnan"/>
    <property type="match status" value="1"/>
</dbReference>